<keyword evidence="2" id="KW-1185">Reference proteome</keyword>
<accession>A0A1Y6BZ25</accession>
<evidence type="ECO:0000313" key="1">
    <source>
        <dbReference type="EMBL" id="SMF28304.1"/>
    </source>
</evidence>
<dbReference type="Gene3D" id="1.10.10.1130">
    <property type="entry name" value="Uncharacterised protein PF10982, DUF2789"/>
    <property type="match status" value="1"/>
</dbReference>
<dbReference type="Proteomes" id="UP000192920">
    <property type="component" value="Unassembled WGS sequence"/>
</dbReference>
<dbReference type="InterPro" id="IPR038086">
    <property type="entry name" value="DUF2789_sf"/>
</dbReference>
<protein>
    <recommendedName>
        <fullName evidence="3">DUF2789 domain-containing protein</fullName>
    </recommendedName>
</protein>
<evidence type="ECO:0000313" key="2">
    <source>
        <dbReference type="Proteomes" id="UP000192920"/>
    </source>
</evidence>
<dbReference type="AlphaFoldDB" id="A0A1Y6BZ25"/>
<dbReference type="STRING" id="1123014.SAMN02745746_02340"/>
<proteinExistence type="predicted"/>
<dbReference type="Pfam" id="PF10982">
    <property type="entry name" value="DUF2789"/>
    <property type="match status" value="1"/>
</dbReference>
<evidence type="ECO:0008006" key="3">
    <source>
        <dbReference type="Google" id="ProtNLM"/>
    </source>
</evidence>
<name>A0A1Y6BZ25_9NEIS</name>
<sequence length="76" mass="8265">MDTGKHELPQLFQQLGLGGDAAAIDAFLAKHRLEHGMEVADAPFWSAAQADFLRQALESDAEWAEAVDELATLLSQ</sequence>
<dbReference type="InterPro" id="IPR021250">
    <property type="entry name" value="DUF2789"/>
</dbReference>
<reference evidence="2" key="1">
    <citation type="submission" date="2017-04" db="EMBL/GenBank/DDBJ databases">
        <authorList>
            <person name="Varghese N."/>
            <person name="Submissions S."/>
        </authorList>
    </citation>
    <scope>NUCLEOTIDE SEQUENCE [LARGE SCALE GENOMIC DNA]</scope>
    <source>
        <strain evidence="2">DSM 22618</strain>
    </source>
</reference>
<gene>
    <name evidence="1" type="ORF">SAMN02745746_02340</name>
</gene>
<organism evidence="1 2">
    <name type="scientific">Pseudogulbenkiania subflava DSM 22618</name>
    <dbReference type="NCBI Taxonomy" id="1123014"/>
    <lineage>
        <taxon>Bacteria</taxon>
        <taxon>Pseudomonadati</taxon>
        <taxon>Pseudomonadota</taxon>
        <taxon>Betaproteobacteria</taxon>
        <taxon>Neisseriales</taxon>
        <taxon>Chromobacteriaceae</taxon>
        <taxon>Pseudogulbenkiania</taxon>
    </lineage>
</organism>
<dbReference type="EMBL" id="FXAG01000012">
    <property type="protein sequence ID" value="SMF28304.1"/>
    <property type="molecule type" value="Genomic_DNA"/>
</dbReference>
<dbReference type="RefSeq" id="WP_085276589.1">
    <property type="nucleotide sequence ID" value="NZ_FXAG01000012.1"/>
</dbReference>